<dbReference type="InterPro" id="IPR007115">
    <property type="entry name" value="6-PTP_synth/QueD"/>
</dbReference>
<dbReference type="SUPFAM" id="SSF55620">
    <property type="entry name" value="Tetrahydrobiopterin biosynthesis enzymes-like"/>
    <property type="match status" value="1"/>
</dbReference>
<dbReference type="GeneID" id="82525675"/>
<comment type="caution">
    <text evidence="11">The sequence shown here is derived from an EMBL/GenBank/DDBJ whole genome shotgun (WGS) entry which is preliminary data.</text>
</comment>
<keyword evidence="5 8" id="KW-0862">Zinc</keyword>
<dbReference type="PIRSF" id="PIRSF006113">
    <property type="entry name" value="PTP_synth"/>
    <property type="match status" value="1"/>
</dbReference>
<feature type="binding site" evidence="10">
    <location>
        <position position="30"/>
    </location>
    <ligand>
        <name>Zn(2+)</name>
        <dbReference type="ChEBI" id="CHEBI:29105"/>
    </ligand>
</feature>
<protein>
    <recommendedName>
        <fullName evidence="3 8">6-carboxy-5,6,7,8-tetrahydropterin synthase</fullName>
        <ecNumber evidence="8">4.-.-.-</ecNumber>
    </recommendedName>
</protein>
<dbReference type="Gene3D" id="3.30.479.10">
    <property type="entry name" value="6-pyruvoyl tetrahydropterin synthase/QueD"/>
    <property type="match status" value="1"/>
</dbReference>
<feature type="binding site" evidence="10">
    <location>
        <position position="14"/>
    </location>
    <ligand>
        <name>Zn(2+)</name>
        <dbReference type="ChEBI" id="CHEBI:29105"/>
    </ligand>
</feature>
<dbReference type="Proteomes" id="UP000244905">
    <property type="component" value="Unassembled WGS sequence"/>
</dbReference>
<dbReference type="GO" id="GO:0070497">
    <property type="term" value="F:6-carboxytetrahydropterin synthase activity"/>
    <property type="evidence" value="ECO:0007669"/>
    <property type="project" value="UniProtKB-EC"/>
</dbReference>
<reference evidence="12" key="1">
    <citation type="submission" date="2018-02" db="EMBL/GenBank/DDBJ databases">
        <authorList>
            <person name="Clavel T."/>
            <person name="Strowig T."/>
        </authorList>
    </citation>
    <scope>NUCLEOTIDE SEQUENCE [LARGE SCALE GENOMIC DNA]</scope>
    <source>
        <strain evidence="12">DSM 103720</strain>
    </source>
</reference>
<dbReference type="EC" id="4.-.-.-" evidence="8"/>
<feature type="active site" description="Charge relay system" evidence="9">
    <location>
        <position position="65"/>
    </location>
</feature>
<evidence type="ECO:0000256" key="2">
    <source>
        <dbReference type="ARBA" id="ARBA00008900"/>
    </source>
</evidence>
<accession>A0A2V1IKH6</accession>
<evidence type="ECO:0000313" key="11">
    <source>
        <dbReference type="EMBL" id="PWB02969.1"/>
    </source>
</evidence>
<dbReference type="UniPathway" id="UPA00391"/>
<keyword evidence="12" id="KW-1185">Reference proteome</keyword>
<keyword evidence="4 8" id="KW-0479">Metal-binding</keyword>
<dbReference type="AlphaFoldDB" id="A0A2V1IKH6"/>
<evidence type="ECO:0000256" key="3">
    <source>
        <dbReference type="ARBA" id="ARBA00018141"/>
    </source>
</evidence>
<keyword evidence="8" id="KW-0671">Queuosine biosynthesis</keyword>
<comment type="similarity">
    <text evidence="2 8">Belongs to the PTPS family. QueD subfamily.</text>
</comment>
<dbReference type="EMBL" id="PUEC01000008">
    <property type="protein sequence ID" value="PWB02969.1"/>
    <property type="molecule type" value="Genomic_DNA"/>
</dbReference>
<dbReference type="InterPro" id="IPR038418">
    <property type="entry name" value="6-PTP_synth/QueD_sf"/>
</dbReference>
<feature type="active site" description="Charge relay system" evidence="9">
    <location>
        <position position="99"/>
    </location>
</feature>
<evidence type="ECO:0000256" key="7">
    <source>
        <dbReference type="ARBA" id="ARBA00048807"/>
    </source>
</evidence>
<dbReference type="Pfam" id="PF01242">
    <property type="entry name" value="PTPS"/>
    <property type="match status" value="1"/>
</dbReference>
<dbReference type="GO" id="GO:0008616">
    <property type="term" value="P:tRNA queuosine(34) biosynthetic process"/>
    <property type="evidence" value="ECO:0007669"/>
    <property type="project" value="UniProtKB-KW"/>
</dbReference>
<comment type="cofactor">
    <cofactor evidence="8 10">
        <name>Zn(2+)</name>
        <dbReference type="ChEBI" id="CHEBI:29105"/>
    </cofactor>
    <text evidence="8 10">Binds 1 zinc ion per subunit.</text>
</comment>
<feature type="binding site" evidence="10">
    <location>
        <position position="28"/>
    </location>
    <ligand>
        <name>Zn(2+)</name>
        <dbReference type="ChEBI" id="CHEBI:29105"/>
    </ligand>
</feature>
<dbReference type="GO" id="GO:0046872">
    <property type="term" value="F:metal ion binding"/>
    <property type="evidence" value="ECO:0007669"/>
    <property type="project" value="UniProtKB-KW"/>
</dbReference>
<comment type="pathway">
    <text evidence="1 8">Purine metabolism; 7-cyano-7-deazaguanine biosynthesis.</text>
</comment>
<gene>
    <name evidence="11" type="ORF">C5O23_04865</name>
</gene>
<evidence type="ECO:0000256" key="4">
    <source>
        <dbReference type="ARBA" id="ARBA00022723"/>
    </source>
</evidence>
<name>A0A2V1IKH6_9BACT</name>
<dbReference type="PANTHER" id="PTHR12589:SF7">
    <property type="entry name" value="6-PYRUVOYL TETRAHYDROBIOPTERIN SYNTHASE"/>
    <property type="match status" value="1"/>
</dbReference>
<dbReference type="PANTHER" id="PTHR12589">
    <property type="entry name" value="PYRUVOYL TETRAHYDROBIOPTERIN SYNTHASE"/>
    <property type="match status" value="1"/>
</dbReference>
<keyword evidence="6 8" id="KW-0456">Lyase</keyword>
<comment type="catalytic activity">
    <reaction evidence="7 8">
        <text>7,8-dihydroneopterin 3'-triphosphate + H2O = 6-carboxy-5,6,7,8-tetrahydropterin + triphosphate + acetaldehyde + 2 H(+)</text>
        <dbReference type="Rhea" id="RHEA:27966"/>
        <dbReference type="ChEBI" id="CHEBI:15343"/>
        <dbReference type="ChEBI" id="CHEBI:15377"/>
        <dbReference type="ChEBI" id="CHEBI:15378"/>
        <dbReference type="ChEBI" id="CHEBI:18036"/>
        <dbReference type="ChEBI" id="CHEBI:58462"/>
        <dbReference type="ChEBI" id="CHEBI:61032"/>
        <dbReference type="EC" id="4.1.2.50"/>
    </reaction>
</comment>
<evidence type="ECO:0000256" key="10">
    <source>
        <dbReference type="PIRSR" id="PIRSR006113-2"/>
    </source>
</evidence>
<evidence type="ECO:0000313" key="12">
    <source>
        <dbReference type="Proteomes" id="UP000244905"/>
    </source>
</evidence>
<evidence type="ECO:0000256" key="9">
    <source>
        <dbReference type="PIRSR" id="PIRSR006113-1"/>
    </source>
</evidence>
<sequence>MYYITKRFELAGCHRLELSYESKCSRLHGHNWIVTVHCRSRQLNADGMVADFSHIKEHITSYLDHGNFNELLPFNPTAENIARWICEQIPHCYRVDVQESEGNVASYETDE</sequence>
<feature type="active site" description="Proton acceptor" evidence="9">
    <location>
        <position position="24"/>
    </location>
</feature>
<evidence type="ECO:0000256" key="1">
    <source>
        <dbReference type="ARBA" id="ARBA00005061"/>
    </source>
</evidence>
<dbReference type="RefSeq" id="WP_107031819.1">
    <property type="nucleotide sequence ID" value="NZ_CAOLBL010000016.1"/>
</dbReference>
<evidence type="ECO:0000256" key="5">
    <source>
        <dbReference type="ARBA" id="ARBA00022833"/>
    </source>
</evidence>
<proteinExistence type="inferred from homology"/>
<organism evidence="11 12">
    <name type="scientific">Duncaniella muris</name>
    <dbReference type="NCBI Taxonomy" id="2094150"/>
    <lineage>
        <taxon>Bacteria</taxon>
        <taxon>Pseudomonadati</taxon>
        <taxon>Bacteroidota</taxon>
        <taxon>Bacteroidia</taxon>
        <taxon>Bacteroidales</taxon>
        <taxon>Muribaculaceae</taxon>
        <taxon>Duncaniella</taxon>
    </lineage>
</organism>
<evidence type="ECO:0000256" key="6">
    <source>
        <dbReference type="ARBA" id="ARBA00023239"/>
    </source>
</evidence>
<evidence type="ECO:0000256" key="8">
    <source>
        <dbReference type="PIRNR" id="PIRNR006113"/>
    </source>
</evidence>